<dbReference type="Pfam" id="PF16363">
    <property type="entry name" value="GDP_Man_Dehyd"/>
    <property type="match status" value="1"/>
</dbReference>
<proteinExistence type="inferred from homology"/>
<name>I4C0W7_DESTA</name>
<dbReference type="Gene3D" id="3.40.50.720">
    <property type="entry name" value="NAD(P)-binding Rossmann-like Domain"/>
    <property type="match status" value="1"/>
</dbReference>
<dbReference type="KEGG" id="dti:Desti_0473"/>
<dbReference type="OrthoDB" id="9803010at2"/>
<gene>
    <name evidence="9" type="ordered locus">Desti_0473</name>
</gene>
<dbReference type="RefSeq" id="WP_014808367.1">
    <property type="nucleotide sequence ID" value="NC_018025.1"/>
</dbReference>
<dbReference type="CDD" id="cd05246">
    <property type="entry name" value="dTDP_GD_SDR_e"/>
    <property type="match status" value="1"/>
</dbReference>
<dbReference type="PANTHER" id="PTHR43000">
    <property type="entry name" value="DTDP-D-GLUCOSE 4,6-DEHYDRATASE-RELATED"/>
    <property type="match status" value="1"/>
</dbReference>
<keyword evidence="10" id="KW-1185">Reference proteome</keyword>
<dbReference type="NCBIfam" id="TIGR01181">
    <property type="entry name" value="dTDP_gluc_dehyt"/>
    <property type="match status" value="1"/>
</dbReference>
<feature type="domain" description="NAD(P)-binding" evidence="8">
    <location>
        <begin position="4"/>
        <end position="306"/>
    </location>
</feature>
<evidence type="ECO:0000313" key="9">
    <source>
        <dbReference type="EMBL" id="AFM23208.1"/>
    </source>
</evidence>
<keyword evidence="5" id="KW-0520">NAD</keyword>
<dbReference type="InterPro" id="IPR036291">
    <property type="entry name" value="NAD(P)-bd_dom_sf"/>
</dbReference>
<comment type="similarity">
    <text evidence="3 7">Belongs to the NAD(P)-dependent epimerase/dehydratase family. dTDP-glucose dehydratase subfamily.</text>
</comment>
<comment type="cofactor">
    <cofactor evidence="2 7">
        <name>NAD(+)</name>
        <dbReference type="ChEBI" id="CHEBI:57540"/>
    </cofactor>
</comment>
<protein>
    <recommendedName>
        <fullName evidence="4 7">dTDP-glucose 4,6-dehydratase</fullName>
        <ecNumber evidence="4 7">4.2.1.46</ecNumber>
    </recommendedName>
</protein>
<dbReference type="FunFam" id="3.40.50.720:FF:000304">
    <property type="entry name" value="UDP-glucose 4,6-dehydratase"/>
    <property type="match status" value="1"/>
</dbReference>
<evidence type="ECO:0000256" key="1">
    <source>
        <dbReference type="ARBA" id="ARBA00001539"/>
    </source>
</evidence>
<dbReference type="PATRIC" id="fig|706587.4.peg.540"/>
<accession>I4C0W7</accession>
<organism evidence="9 10">
    <name type="scientific">Desulfomonile tiedjei (strain ATCC 49306 / DSM 6799 / DCB-1)</name>
    <dbReference type="NCBI Taxonomy" id="706587"/>
    <lineage>
        <taxon>Bacteria</taxon>
        <taxon>Pseudomonadati</taxon>
        <taxon>Thermodesulfobacteriota</taxon>
        <taxon>Desulfomonilia</taxon>
        <taxon>Desulfomonilales</taxon>
        <taxon>Desulfomonilaceae</taxon>
        <taxon>Desulfomonile</taxon>
    </lineage>
</organism>
<dbReference type="AlphaFoldDB" id="I4C0W7"/>
<dbReference type="HOGENOM" id="CLU_007383_1_14_7"/>
<dbReference type="EMBL" id="CP003360">
    <property type="protein sequence ID" value="AFM23208.1"/>
    <property type="molecule type" value="Genomic_DNA"/>
</dbReference>
<evidence type="ECO:0000256" key="2">
    <source>
        <dbReference type="ARBA" id="ARBA00001911"/>
    </source>
</evidence>
<evidence type="ECO:0000256" key="7">
    <source>
        <dbReference type="RuleBase" id="RU004473"/>
    </source>
</evidence>
<dbReference type="GO" id="GO:0008460">
    <property type="term" value="F:dTDP-glucose 4,6-dehydratase activity"/>
    <property type="evidence" value="ECO:0007669"/>
    <property type="project" value="UniProtKB-EC"/>
</dbReference>
<sequence>MKLLVTGGCGFIGSNFVFHMLESYPDVSIVNLDLLTYAGNLENLQDVTSYGERHRFVRGDISDPDMVCSLISEKPDVVVNFAAESHVDRSIMDCCAFIHTNIRGTQVLLDACRQYKIPRFVQISTDEVYGSLALDDPPFCETNQICPNSPYAASKASADLLVRSYHKTYGMDCVITRCSNNYGPYQFPEKLIPLMITNALHDFQLPVYGDGLNVRDWIHVQDHCRAIDLAIRKGRTGEVYNIGADSEFPNIEIVKHILDRLSKSHSLITFVKDRPGHDRRYAMNAAKMRNELGWQPLVDFREGLNQTISWYIEHEMWWQRIKSGQYLNYYEEWYGSSLGGAATKTSS</sequence>
<dbReference type="SUPFAM" id="SSF51735">
    <property type="entry name" value="NAD(P)-binding Rossmann-fold domains"/>
    <property type="match status" value="1"/>
</dbReference>
<dbReference type="GO" id="GO:0009225">
    <property type="term" value="P:nucleotide-sugar metabolic process"/>
    <property type="evidence" value="ECO:0007669"/>
    <property type="project" value="InterPro"/>
</dbReference>
<dbReference type="eggNOG" id="COG1088">
    <property type="taxonomic scope" value="Bacteria"/>
</dbReference>
<dbReference type="Gene3D" id="3.90.25.10">
    <property type="entry name" value="UDP-galactose 4-epimerase, domain 1"/>
    <property type="match status" value="1"/>
</dbReference>
<evidence type="ECO:0000256" key="5">
    <source>
        <dbReference type="ARBA" id="ARBA00023027"/>
    </source>
</evidence>
<comment type="catalytic activity">
    <reaction evidence="1 7">
        <text>dTDP-alpha-D-glucose = dTDP-4-dehydro-6-deoxy-alpha-D-glucose + H2O</text>
        <dbReference type="Rhea" id="RHEA:17221"/>
        <dbReference type="ChEBI" id="CHEBI:15377"/>
        <dbReference type="ChEBI" id="CHEBI:57477"/>
        <dbReference type="ChEBI" id="CHEBI:57649"/>
        <dbReference type="EC" id="4.2.1.46"/>
    </reaction>
</comment>
<keyword evidence="6 7" id="KW-0456">Lyase</keyword>
<evidence type="ECO:0000313" key="10">
    <source>
        <dbReference type="Proteomes" id="UP000006055"/>
    </source>
</evidence>
<reference evidence="10" key="1">
    <citation type="submission" date="2012-06" db="EMBL/GenBank/DDBJ databases">
        <title>Complete sequence of chromosome of Desulfomonile tiedjei DSM 6799.</title>
        <authorList>
            <person name="Lucas S."/>
            <person name="Copeland A."/>
            <person name="Lapidus A."/>
            <person name="Glavina del Rio T."/>
            <person name="Dalin E."/>
            <person name="Tice H."/>
            <person name="Bruce D."/>
            <person name="Goodwin L."/>
            <person name="Pitluck S."/>
            <person name="Peters L."/>
            <person name="Ovchinnikova G."/>
            <person name="Zeytun A."/>
            <person name="Lu M."/>
            <person name="Kyrpides N."/>
            <person name="Mavromatis K."/>
            <person name="Ivanova N."/>
            <person name="Brettin T."/>
            <person name="Detter J.C."/>
            <person name="Han C."/>
            <person name="Larimer F."/>
            <person name="Land M."/>
            <person name="Hauser L."/>
            <person name="Markowitz V."/>
            <person name="Cheng J.-F."/>
            <person name="Hugenholtz P."/>
            <person name="Woyke T."/>
            <person name="Wu D."/>
            <person name="Spring S."/>
            <person name="Schroeder M."/>
            <person name="Brambilla E."/>
            <person name="Klenk H.-P."/>
            <person name="Eisen J.A."/>
        </authorList>
    </citation>
    <scope>NUCLEOTIDE SEQUENCE [LARGE SCALE GENOMIC DNA]</scope>
    <source>
        <strain evidence="10">ATCC 49306 / DSM 6799 / DCB-1</strain>
    </source>
</reference>
<dbReference type="InterPro" id="IPR016040">
    <property type="entry name" value="NAD(P)-bd_dom"/>
</dbReference>
<evidence type="ECO:0000256" key="3">
    <source>
        <dbReference type="ARBA" id="ARBA00008178"/>
    </source>
</evidence>
<evidence type="ECO:0000259" key="8">
    <source>
        <dbReference type="Pfam" id="PF16363"/>
    </source>
</evidence>
<evidence type="ECO:0000256" key="4">
    <source>
        <dbReference type="ARBA" id="ARBA00011990"/>
    </source>
</evidence>
<evidence type="ECO:0000256" key="6">
    <source>
        <dbReference type="ARBA" id="ARBA00023239"/>
    </source>
</evidence>
<dbReference type="STRING" id="706587.Desti_0473"/>
<dbReference type="Proteomes" id="UP000006055">
    <property type="component" value="Chromosome"/>
</dbReference>
<dbReference type="InterPro" id="IPR005888">
    <property type="entry name" value="dTDP_Gluc_deHydtase"/>
</dbReference>
<dbReference type="EC" id="4.2.1.46" evidence="4 7"/>